<reference evidence="4" key="1">
    <citation type="journal article" date="2023" name="Commun. Biol.">
        <title>Genome analysis of Parmales, the sister group of diatoms, reveals the evolutionary specialization of diatoms from phago-mixotrophs to photoautotrophs.</title>
        <authorList>
            <person name="Ban H."/>
            <person name="Sato S."/>
            <person name="Yoshikawa S."/>
            <person name="Yamada K."/>
            <person name="Nakamura Y."/>
            <person name="Ichinomiya M."/>
            <person name="Sato N."/>
            <person name="Blanc-Mathieu R."/>
            <person name="Endo H."/>
            <person name="Kuwata A."/>
            <person name="Ogata H."/>
        </authorList>
    </citation>
    <scope>NUCLEOTIDE SEQUENCE [LARGE SCALE GENOMIC DNA]</scope>
</reference>
<dbReference type="GO" id="GO:0006511">
    <property type="term" value="P:ubiquitin-dependent protein catabolic process"/>
    <property type="evidence" value="ECO:0007669"/>
    <property type="project" value="TreeGrafter"/>
</dbReference>
<dbReference type="InterPro" id="IPR001841">
    <property type="entry name" value="Znf_RING"/>
</dbReference>
<dbReference type="PANTHER" id="PTHR46016">
    <property type="entry name" value="ZINC FINGER, RING/FYVE/PHD-TYPE"/>
    <property type="match status" value="1"/>
</dbReference>
<proteinExistence type="predicted"/>
<dbReference type="GO" id="GO:0061630">
    <property type="term" value="F:ubiquitin protein ligase activity"/>
    <property type="evidence" value="ECO:0007669"/>
    <property type="project" value="TreeGrafter"/>
</dbReference>
<dbReference type="InterPro" id="IPR013083">
    <property type="entry name" value="Znf_RING/FYVE/PHD"/>
</dbReference>
<keyword evidence="1" id="KW-0479">Metal-binding</keyword>
<evidence type="ECO:0000256" key="1">
    <source>
        <dbReference type="PROSITE-ProRule" id="PRU00175"/>
    </source>
</evidence>
<dbReference type="InterPro" id="IPR051438">
    <property type="entry name" value="RNF_E3_ubiq-protein_ligase"/>
</dbReference>
<sequence length="115" mass="13012">MPGIDLDVFVHPSHISKNFLCPITQTVFENPVVTPCEHMFCEDALLEWLSRGNDKCPVCNRNVNAREVKKASRYERRLGANATSWECESITFVIHLLSIFALFSAPRKPSLSFAT</sequence>
<dbReference type="EMBL" id="BLQM01000035">
    <property type="protein sequence ID" value="GMH53822.1"/>
    <property type="molecule type" value="Genomic_DNA"/>
</dbReference>
<accession>A0A9W7DT30</accession>
<keyword evidence="1" id="KW-0862">Zinc</keyword>
<protein>
    <recommendedName>
        <fullName evidence="2">RING-type domain-containing protein</fullName>
    </recommendedName>
</protein>
<organism evidence="3 4">
    <name type="scientific">Triparma laevis f. inornata</name>
    <dbReference type="NCBI Taxonomy" id="1714386"/>
    <lineage>
        <taxon>Eukaryota</taxon>
        <taxon>Sar</taxon>
        <taxon>Stramenopiles</taxon>
        <taxon>Ochrophyta</taxon>
        <taxon>Bolidophyceae</taxon>
        <taxon>Parmales</taxon>
        <taxon>Triparmaceae</taxon>
        <taxon>Triparma</taxon>
    </lineage>
</organism>
<dbReference type="Pfam" id="PF13923">
    <property type="entry name" value="zf-C3HC4_2"/>
    <property type="match status" value="1"/>
</dbReference>
<dbReference type="AlphaFoldDB" id="A0A9W7DT30"/>
<comment type="caution">
    <text evidence="3">The sequence shown here is derived from an EMBL/GenBank/DDBJ whole genome shotgun (WGS) entry which is preliminary data.</text>
</comment>
<dbReference type="SUPFAM" id="SSF57850">
    <property type="entry name" value="RING/U-box"/>
    <property type="match status" value="1"/>
</dbReference>
<dbReference type="GO" id="GO:0008270">
    <property type="term" value="F:zinc ion binding"/>
    <property type="evidence" value="ECO:0007669"/>
    <property type="project" value="UniProtKB-KW"/>
</dbReference>
<dbReference type="PROSITE" id="PS50089">
    <property type="entry name" value="ZF_RING_2"/>
    <property type="match status" value="1"/>
</dbReference>
<evidence type="ECO:0000313" key="3">
    <source>
        <dbReference type="EMBL" id="GMH53822.1"/>
    </source>
</evidence>
<dbReference type="Proteomes" id="UP001162640">
    <property type="component" value="Unassembled WGS sequence"/>
</dbReference>
<gene>
    <name evidence="3" type="ORF">TL16_g01537</name>
</gene>
<feature type="domain" description="RING-type" evidence="2">
    <location>
        <begin position="21"/>
        <end position="60"/>
    </location>
</feature>
<evidence type="ECO:0000313" key="4">
    <source>
        <dbReference type="Proteomes" id="UP001162640"/>
    </source>
</evidence>
<name>A0A9W7DT30_9STRA</name>
<evidence type="ECO:0000259" key="2">
    <source>
        <dbReference type="PROSITE" id="PS50089"/>
    </source>
</evidence>
<dbReference type="Gene3D" id="3.30.40.10">
    <property type="entry name" value="Zinc/RING finger domain, C3HC4 (zinc finger)"/>
    <property type="match status" value="1"/>
</dbReference>
<dbReference type="PANTHER" id="PTHR46016:SF1">
    <property type="entry name" value="RING-TYPE DOMAIN-CONTAINING PROTEIN"/>
    <property type="match status" value="1"/>
</dbReference>
<dbReference type="GO" id="GO:0000209">
    <property type="term" value="P:protein polyubiquitination"/>
    <property type="evidence" value="ECO:0007669"/>
    <property type="project" value="TreeGrafter"/>
</dbReference>
<keyword evidence="1" id="KW-0863">Zinc-finger</keyword>